<keyword evidence="1" id="KW-0472">Membrane</keyword>
<organism evidence="2">
    <name type="scientific">Fagus sylvatica</name>
    <name type="common">Beechnut</name>
    <dbReference type="NCBI Taxonomy" id="28930"/>
    <lineage>
        <taxon>Eukaryota</taxon>
        <taxon>Viridiplantae</taxon>
        <taxon>Streptophyta</taxon>
        <taxon>Embryophyta</taxon>
        <taxon>Tracheophyta</taxon>
        <taxon>Spermatophyta</taxon>
        <taxon>Magnoliopsida</taxon>
        <taxon>eudicotyledons</taxon>
        <taxon>Gunneridae</taxon>
        <taxon>Pentapetalae</taxon>
        <taxon>rosids</taxon>
        <taxon>fabids</taxon>
        <taxon>Fagales</taxon>
        <taxon>Fagaceae</taxon>
        <taxon>Fagus</taxon>
    </lineage>
</organism>
<protein>
    <submittedName>
        <fullName evidence="2">Uncharacterized protein</fullName>
    </submittedName>
</protein>
<evidence type="ECO:0000256" key="1">
    <source>
        <dbReference type="SAM" id="Phobius"/>
    </source>
</evidence>
<accession>A0A2N9IEG0</accession>
<keyword evidence="1" id="KW-1133">Transmembrane helix</keyword>
<feature type="transmembrane region" description="Helical" evidence="1">
    <location>
        <begin position="15"/>
        <end position="33"/>
    </location>
</feature>
<reference evidence="2" key="1">
    <citation type="submission" date="2018-02" db="EMBL/GenBank/DDBJ databases">
        <authorList>
            <person name="Cohen D.B."/>
            <person name="Kent A.D."/>
        </authorList>
    </citation>
    <scope>NUCLEOTIDE SEQUENCE</scope>
</reference>
<gene>
    <name evidence="2" type="ORF">FSB_LOCUS50301</name>
</gene>
<keyword evidence="1" id="KW-0812">Transmembrane</keyword>
<sequence length="102" mass="11320">MSFVSLAAIPLPSRLFLAMVTTGVVLRWWRWVVDHWTSRRSKWIWASRWASAISLSPDYVTGLRGGLELGRAPAPRTGVAHMIVMICGGFCGGLRWVCGGFD</sequence>
<dbReference type="EMBL" id="OIVN01005434">
    <property type="protein sequence ID" value="SPD22419.1"/>
    <property type="molecule type" value="Genomic_DNA"/>
</dbReference>
<evidence type="ECO:0000313" key="2">
    <source>
        <dbReference type="EMBL" id="SPD22419.1"/>
    </source>
</evidence>
<name>A0A2N9IEG0_FAGSY</name>
<dbReference type="AlphaFoldDB" id="A0A2N9IEG0"/>
<proteinExistence type="predicted"/>